<reference evidence="1 2" key="2">
    <citation type="submission" date="2021-05" db="EMBL/GenBank/DDBJ databases">
        <title>Ecology and evolution of chlamydial symbionts of arthropods.</title>
        <authorList>
            <person name="Halter T."/>
            <person name="Sixt B.S."/>
            <person name="Toenshoff E.R."/>
            <person name="Koestlbacher S."/>
            <person name="Schulz F."/>
            <person name="Kostanjsek R."/>
            <person name="Collingro A."/>
            <person name="Hendrickx F."/>
            <person name="Horn M."/>
        </authorList>
    </citation>
    <scope>NUCLEOTIDE SEQUENCE [LARGE SCALE GENOMIC DNA]</scope>
    <source>
        <strain evidence="1 2">15C</strain>
    </source>
</reference>
<reference evidence="1 2" key="1">
    <citation type="submission" date="2020-01" db="EMBL/GenBank/DDBJ databases">
        <authorList>
            <person name="Sixt B."/>
            <person name="Schulz F."/>
            <person name="Kostanjsek R."/>
            <person name="Koestlbacher S."/>
            <person name="Collingro A."/>
            <person name="Toenshoff E."/>
            <person name="Horn M."/>
        </authorList>
    </citation>
    <scope>NUCLEOTIDE SEQUENCE [LARGE SCALE GENOMIC DNA]</scope>
    <source>
        <strain evidence="1 2">15C</strain>
    </source>
</reference>
<gene>
    <name evidence="1" type="ORF">RHAB15C_0001002</name>
</gene>
<dbReference type="Gene3D" id="3.40.30.10">
    <property type="entry name" value="Glutaredoxin"/>
    <property type="match status" value="1"/>
</dbReference>
<sequence>MFQMGYLFFAFTSLVFADWVFEENKALALSSERNLPILAVFLVEEGCCWSDQLKTELLQKPEFIKEFSQEMVLWQVFLKQKKEIRDKYQVQKCPLILLLDPKGKEFARLNFIPLDHKFLKELVISLINDFSMICSVIDTDFNEEKWQIIYQKASRLSASYFKEKILEQGVKKEKGCFFQLEKYAQLLQEKGSHHPYVLEFKKKILRKDKMYQLGARAYLASIEFHDRNRKGKSFDKTIEPLLEYLHTSAFIEPQYRWEIELLLGQFLWKKNRLEKAREYLLLAYEHAPVSFKPQLQEIYQLFSPKV</sequence>
<dbReference type="Proteomes" id="UP000822862">
    <property type="component" value="Chromosome"/>
</dbReference>
<evidence type="ECO:0000313" key="1">
    <source>
        <dbReference type="EMBL" id="QZA59117.1"/>
    </source>
</evidence>
<keyword evidence="2" id="KW-1185">Reference proteome</keyword>
<proteinExistence type="predicted"/>
<organism evidence="1 2">
    <name type="scientific">Candidatus Rhabdochlamydia porcellionis</name>
    <dbReference type="NCBI Taxonomy" id="225148"/>
    <lineage>
        <taxon>Bacteria</taxon>
        <taxon>Pseudomonadati</taxon>
        <taxon>Chlamydiota</taxon>
        <taxon>Chlamydiia</taxon>
        <taxon>Parachlamydiales</taxon>
        <taxon>Candidatus Rhabdochlamydiaceae</taxon>
        <taxon>Candidatus Rhabdochlamydia</taxon>
    </lineage>
</organism>
<protein>
    <submittedName>
        <fullName evidence="1">Uncharacterized protein</fullName>
    </submittedName>
</protein>
<dbReference type="SUPFAM" id="SSF52833">
    <property type="entry name" value="Thioredoxin-like"/>
    <property type="match status" value="1"/>
</dbReference>
<evidence type="ECO:0000313" key="2">
    <source>
        <dbReference type="Proteomes" id="UP000822862"/>
    </source>
</evidence>
<name>A0ABX8Z3K8_9BACT</name>
<dbReference type="InterPro" id="IPR036249">
    <property type="entry name" value="Thioredoxin-like_sf"/>
</dbReference>
<accession>A0ABX8Z3K8</accession>
<dbReference type="EMBL" id="CP075585">
    <property type="protein sequence ID" value="QZA59117.1"/>
    <property type="molecule type" value="Genomic_DNA"/>
</dbReference>